<gene>
    <name evidence="7" type="ORF">RIMI_LOCUS9813982</name>
</gene>
<evidence type="ECO:0000313" key="8">
    <source>
        <dbReference type="Proteomes" id="UP001176940"/>
    </source>
</evidence>
<protein>
    <submittedName>
        <fullName evidence="7">Uncharacterized protein</fullName>
    </submittedName>
</protein>
<sequence length="155" mass="17139">MTAFWTSVNSAVFPMIVELLKQTKVWSDAATQIFYSLSTAWGGLIALSSYNKFRNNSYWDSIFVCVVNCLTSILAGFSIFSILGHMAFKSGKKVSEVVAEGFGLAFIAYPDALTKLPISPLWSILFFCMLFTLGLDSQFATIDGLATKFGYFIDD</sequence>
<organism evidence="7 8">
    <name type="scientific">Ranitomeya imitator</name>
    <name type="common">mimic poison frog</name>
    <dbReference type="NCBI Taxonomy" id="111125"/>
    <lineage>
        <taxon>Eukaryota</taxon>
        <taxon>Metazoa</taxon>
        <taxon>Chordata</taxon>
        <taxon>Craniata</taxon>
        <taxon>Vertebrata</taxon>
        <taxon>Euteleostomi</taxon>
        <taxon>Amphibia</taxon>
        <taxon>Batrachia</taxon>
        <taxon>Anura</taxon>
        <taxon>Neobatrachia</taxon>
        <taxon>Hyloidea</taxon>
        <taxon>Dendrobatidae</taxon>
        <taxon>Dendrobatinae</taxon>
        <taxon>Ranitomeya</taxon>
    </lineage>
</organism>
<feature type="transmembrane region" description="Helical" evidence="6">
    <location>
        <begin position="118"/>
        <end position="135"/>
    </location>
</feature>
<keyword evidence="4 6" id="KW-1133">Transmembrane helix</keyword>
<dbReference type="SUPFAM" id="SSF161070">
    <property type="entry name" value="SNF-like"/>
    <property type="match status" value="1"/>
</dbReference>
<keyword evidence="2" id="KW-0813">Transport</keyword>
<evidence type="ECO:0000313" key="7">
    <source>
        <dbReference type="EMBL" id="CAJ0943043.1"/>
    </source>
</evidence>
<keyword evidence="8" id="KW-1185">Reference proteome</keyword>
<feature type="transmembrane region" description="Helical" evidence="6">
    <location>
        <begin position="33"/>
        <end position="50"/>
    </location>
</feature>
<dbReference type="InterPro" id="IPR037272">
    <property type="entry name" value="SNS_sf"/>
</dbReference>
<feature type="transmembrane region" description="Helical" evidence="6">
    <location>
        <begin position="62"/>
        <end position="88"/>
    </location>
</feature>
<dbReference type="EMBL" id="CAUEEQ010020682">
    <property type="protein sequence ID" value="CAJ0943043.1"/>
    <property type="molecule type" value="Genomic_DNA"/>
</dbReference>
<proteinExistence type="predicted"/>
<comment type="subcellular location">
    <subcellularLocation>
        <location evidence="1">Membrane</location>
        <topology evidence="1">Multi-pass membrane protein</topology>
    </subcellularLocation>
</comment>
<evidence type="ECO:0000256" key="2">
    <source>
        <dbReference type="ARBA" id="ARBA00022448"/>
    </source>
</evidence>
<name>A0ABN9LKE9_9NEOB</name>
<evidence type="ECO:0000256" key="3">
    <source>
        <dbReference type="ARBA" id="ARBA00022692"/>
    </source>
</evidence>
<evidence type="ECO:0000256" key="4">
    <source>
        <dbReference type="ARBA" id="ARBA00022989"/>
    </source>
</evidence>
<dbReference type="PROSITE" id="PS50267">
    <property type="entry name" value="NA_NEUROTRAN_SYMP_3"/>
    <property type="match status" value="1"/>
</dbReference>
<dbReference type="InterPro" id="IPR000175">
    <property type="entry name" value="Na/ntran_symport"/>
</dbReference>
<dbReference type="Proteomes" id="UP001176940">
    <property type="component" value="Unassembled WGS sequence"/>
</dbReference>
<evidence type="ECO:0000256" key="5">
    <source>
        <dbReference type="ARBA" id="ARBA00023136"/>
    </source>
</evidence>
<evidence type="ECO:0000256" key="1">
    <source>
        <dbReference type="ARBA" id="ARBA00004141"/>
    </source>
</evidence>
<dbReference type="PRINTS" id="PR00176">
    <property type="entry name" value="NANEUSMPORT"/>
</dbReference>
<keyword evidence="3 6" id="KW-0812">Transmembrane</keyword>
<keyword evidence="5 6" id="KW-0472">Membrane</keyword>
<reference evidence="7" key="1">
    <citation type="submission" date="2023-07" db="EMBL/GenBank/DDBJ databases">
        <authorList>
            <person name="Stuckert A."/>
        </authorList>
    </citation>
    <scope>NUCLEOTIDE SEQUENCE</scope>
</reference>
<evidence type="ECO:0000256" key="6">
    <source>
        <dbReference type="SAM" id="Phobius"/>
    </source>
</evidence>
<dbReference type="PANTHER" id="PTHR11616:SF286">
    <property type="entry name" value="SODIUM- AND CHLORIDE-DEPENDENT NEUTRAL AND BASIC AMINO ACID TRANSPORTER B(0+)"/>
    <property type="match status" value="1"/>
</dbReference>
<dbReference type="PANTHER" id="PTHR11616">
    <property type="entry name" value="SODIUM/CHLORIDE DEPENDENT TRANSPORTER"/>
    <property type="match status" value="1"/>
</dbReference>
<comment type="caution">
    <text evidence="7">The sequence shown here is derived from an EMBL/GenBank/DDBJ whole genome shotgun (WGS) entry which is preliminary data.</text>
</comment>
<accession>A0ABN9LKE9</accession>
<dbReference type="Pfam" id="PF00209">
    <property type="entry name" value="SNF"/>
    <property type="match status" value="1"/>
</dbReference>